<feature type="domain" description="AB hydrolase-1" evidence="1">
    <location>
        <begin position="46"/>
        <end position="288"/>
    </location>
</feature>
<name>A0A318JM02_9NOCA</name>
<gene>
    <name evidence="2" type="ORF">DFR70_12366</name>
</gene>
<evidence type="ECO:0000313" key="3">
    <source>
        <dbReference type="Proteomes" id="UP000247569"/>
    </source>
</evidence>
<keyword evidence="3" id="KW-1185">Reference proteome</keyword>
<dbReference type="AlphaFoldDB" id="A0A318JM02"/>
<organism evidence="2 3">
    <name type="scientific">Nocardia tenerifensis</name>
    <dbReference type="NCBI Taxonomy" id="228006"/>
    <lineage>
        <taxon>Bacteria</taxon>
        <taxon>Bacillati</taxon>
        <taxon>Actinomycetota</taxon>
        <taxon>Actinomycetes</taxon>
        <taxon>Mycobacteriales</taxon>
        <taxon>Nocardiaceae</taxon>
        <taxon>Nocardia</taxon>
    </lineage>
</organism>
<evidence type="ECO:0000259" key="1">
    <source>
        <dbReference type="Pfam" id="PF12697"/>
    </source>
</evidence>
<accession>A0A318JM02</accession>
<reference evidence="2 3" key="1">
    <citation type="submission" date="2018-05" db="EMBL/GenBank/DDBJ databases">
        <title>Genomic Encyclopedia of Type Strains, Phase IV (KMG-IV): sequencing the most valuable type-strain genomes for metagenomic binning, comparative biology and taxonomic classification.</title>
        <authorList>
            <person name="Goeker M."/>
        </authorList>
    </citation>
    <scope>NUCLEOTIDE SEQUENCE [LARGE SCALE GENOMIC DNA]</scope>
    <source>
        <strain evidence="2 3">DSM 44704</strain>
    </source>
</reference>
<dbReference type="Proteomes" id="UP000247569">
    <property type="component" value="Unassembled WGS sequence"/>
</dbReference>
<dbReference type="Gene3D" id="3.40.50.1820">
    <property type="entry name" value="alpha/beta hydrolase"/>
    <property type="match status" value="1"/>
</dbReference>
<sequence length="303" mass="32944">MRRVWGGWGIVTEVERHTQGSAEWVGTRDGRKLFAMVLGENGGTTVVFEAGAGAGRSSWATVQPEVGKFARAVVYDRSGLGRSAPDSAGRELDRMADDLTDVLDHFGPGPFILVGHSAGGPIVRLAAARRLDRLAGLVLVDPTDEAADVLFGRGFRRMERGFLAAGYLLARLRLLKVLFRKQLRNLPPDVRRDMEREAFEPSVLRTQRQQARTFLDELATWRDNPPEHGSVPITVISGALAGDGMNAATRAAAIASHAHRADRSPHGRHVIAENSSHYIPLTEPDLIVSEIARLLPSAQSPDA</sequence>
<dbReference type="InterPro" id="IPR050471">
    <property type="entry name" value="AB_hydrolase"/>
</dbReference>
<dbReference type="InterPro" id="IPR029058">
    <property type="entry name" value="AB_hydrolase_fold"/>
</dbReference>
<dbReference type="Pfam" id="PF12697">
    <property type="entry name" value="Abhydrolase_6"/>
    <property type="match status" value="1"/>
</dbReference>
<dbReference type="PANTHER" id="PTHR43433:SF5">
    <property type="entry name" value="AB HYDROLASE-1 DOMAIN-CONTAINING PROTEIN"/>
    <property type="match status" value="1"/>
</dbReference>
<dbReference type="SUPFAM" id="SSF53474">
    <property type="entry name" value="alpha/beta-Hydrolases"/>
    <property type="match status" value="1"/>
</dbReference>
<dbReference type="PANTHER" id="PTHR43433">
    <property type="entry name" value="HYDROLASE, ALPHA/BETA FOLD FAMILY PROTEIN"/>
    <property type="match status" value="1"/>
</dbReference>
<dbReference type="InterPro" id="IPR000073">
    <property type="entry name" value="AB_hydrolase_1"/>
</dbReference>
<protein>
    <submittedName>
        <fullName evidence="2">Pimeloyl-ACP methyl ester carboxylesterase</fullName>
    </submittedName>
</protein>
<dbReference type="EMBL" id="QJKF01000023">
    <property type="protein sequence ID" value="PXX54772.1"/>
    <property type="molecule type" value="Genomic_DNA"/>
</dbReference>
<dbReference type="GO" id="GO:0003824">
    <property type="term" value="F:catalytic activity"/>
    <property type="evidence" value="ECO:0007669"/>
    <property type="project" value="UniProtKB-ARBA"/>
</dbReference>
<proteinExistence type="predicted"/>
<evidence type="ECO:0000313" key="2">
    <source>
        <dbReference type="EMBL" id="PXX54772.1"/>
    </source>
</evidence>
<comment type="caution">
    <text evidence="2">The sequence shown here is derived from an EMBL/GenBank/DDBJ whole genome shotgun (WGS) entry which is preliminary data.</text>
</comment>
<dbReference type="OrthoDB" id="7185741at2"/>